<feature type="transmembrane region" description="Helical" evidence="1">
    <location>
        <begin position="32"/>
        <end position="50"/>
    </location>
</feature>
<evidence type="ECO:0000256" key="1">
    <source>
        <dbReference type="SAM" id="Phobius"/>
    </source>
</evidence>
<feature type="non-terminal residue" evidence="2">
    <location>
        <position position="1"/>
    </location>
</feature>
<dbReference type="AlphaFoldDB" id="A0A7T8JW74"/>
<accession>A0A7T8JW74</accession>
<keyword evidence="1" id="KW-0812">Transmembrane</keyword>
<name>A0A7T8JW74_CALRO</name>
<evidence type="ECO:0000313" key="2">
    <source>
        <dbReference type="EMBL" id="QQP36145.1"/>
    </source>
</evidence>
<keyword evidence="1" id="KW-0472">Membrane</keyword>
<keyword evidence="1" id="KW-1133">Transmembrane helix</keyword>
<proteinExistence type="predicted"/>
<dbReference type="EMBL" id="CP045904">
    <property type="protein sequence ID" value="QQP36145.1"/>
    <property type="molecule type" value="Genomic_DNA"/>
</dbReference>
<reference evidence="3" key="1">
    <citation type="submission" date="2021-01" db="EMBL/GenBank/DDBJ databases">
        <title>Caligus Genome Assembly.</title>
        <authorList>
            <person name="Gallardo-Escarate C."/>
        </authorList>
    </citation>
    <scope>NUCLEOTIDE SEQUENCE [LARGE SCALE GENOMIC DNA]</scope>
</reference>
<feature type="non-terminal residue" evidence="2">
    <location>
        <position position="103"/>
    </location>
</feature>
<sequence>PGRGKYDGQELRVGKTCFWGYIGVGLGWRDELFIMSWYSSSAIAIVLILGRRIYPSRGYDGTGIPLTLNNSSRQPKSNAKNSLRHITHIALCYLCTTPNTWSQ</sequence>
<keyword evidence="3" id="KW-1185">Reference proteome</keyword>
<organism evidence="2 3">
    <name type="scientific">Caligus rogercresseyi</name>
    <name type="common">Sea louse</name>
    <dbReference type="NCBI Taxonomy" id="217165"/>
    <lineage>
        <taxon>Eukaryota</taxon>
        <taxon>Metazoa</taxon>
        <taxon>Ecdysozoa</taxon>
        <taxon>Arthropoda</taxon>
        <taxon>Crustacea</taxon>
        <taxon>Multicrustacea</taxon>
        <taxon>Hexanauplia</taxon>
        <taxon>Copepoda</taxon>
        <taxon>Siphonostomatoida</taxon>
        <taxon>Caligidae</taxon>
        <taxon>Caligus</taxon>
    </lineage>
</organism>
<protein>
    <submittedName>
        <fullName evidence="2">Uncharacterized protein</fullName>
    </submittedName>
</protein>
<dbReference type="Proteomes" id="UP000595437">
    <property type="component" value="Chromosome 15"/>
</dbReference>
<gene>
    <name evidence="2" type="ORF">FKW44_021150</name>
</gene>
<evidence type="ECO:0000313" key="3">
    <source>
        <dbReference type="Proteomes" id="UP000595437"/>
    </source>
</evidence>